<gene>
    <name evidence="7" type="ORF">VB264_00700</name>
</gene>
<evidence type="ECO:0000256" key="1">
    <source>
        <dbReference type="ARBA" id="ARBA00000085"/>
    </source>
</evidence>
<evidence type="ECO:0000313" key="7">
    <source>
        <dbReference type="EMBL" id="MEA5256282.1"/>
    </source>
</evidence>
<dbReference type="PROSITE" id="PS50109">
    <property type="entry name" value="HIS_KIN"/>
    <property type="match status" value="1"/>
</dbReference>
<dbReference type="PANTHER" id="PTHR43547">
    <property type="entry name" value="TWO-COMPONENT HISTIDINE KINASE"/>
    <property type="match status" value="1"/>
</dbReference>
<dbReference type="Gene3D" id="3.30.565.10">
    <property type="entry name" value="Histidine kinase-like ATPase, C-terminal domain"/>
    <property type="match status" value="1"/>
</dbReference>
<dbReference type="InterPro" id="IPR005467">
    <property type="entry name" value="His_kinase_dom"/>
</dbReference>
<reference evidence="7 8" key="1">
    <citation type="submission" date="2023-12" db="EMBL/GenBank/DDBJ databases">
        <title>Novel species of the genus Arcicella isolated from rivers.</title>
        <authorList>
            <person name="Lu H."/>
        </authorList>
    </citation>
    <scope>NUCLEOTIDE SEQUENCE [LARGE SCALE GENOMIC DNA]</scope>
    <source>
        <strain evidence="7 8">LMG 21963</strain>
    </source>
</reference>
<dbReference type="Pfam" id="PF02518">
    <property type="entry name" value="HATPase_c"/>
    <property type="match status" value="1"/>
</dbReference>
<accession>A0ABU5QGW3</accession>
<evidence type="ECO:0000256" key="4">
    <source>
        <dbReference type="PROSITE-ProRule" id="PRU00169"/>
    </source>
</evidence>
<dbReference type="SUPFAM" id="SSF52172">
    <property type="entry name" value="CheY-like"/>
    <property type="match status" value="1"/>
</dbReference>
<dbReference type="InterPro" id="IPR003594">
    <property type="entry name" value="HATPase_dom"/>
</dbReference>
<dbReference type="Proteomes" id="UP001304671">
    <property type="component" value="Unassembled WGS sequence"/>
</dbReference>
<dbReference type="PROSITE" id="PS50110">
    <property type="entry name" value="RESPONSE_REGULATORY"/>
    <property type="match status" value="1"/>
</dbReference>
<dbReference type="Gene3D" id="3.40.50.2300">
    <property type="match status" value="1"/>
</dbReference>
<feature type="domain" description="Response regulatory" evidence="6">
    <location>
        <begin position="3"/>
        <end position="119"/>
    </location>
</feature>
<dbReference type="InterPro" id="IPR003661">
    <property type="entry name" value="HisK_dim/P_dom"/>
</dbReference>
<name>A0ABU5QGW3_9BACT</name>
<dbReference type="InterPro" id="IPR036890">
    <property type="entry name" value="HATPase_C_sf"/>
</dbReference>
<dbReference type="SMART" id="SM00448">
    <property type="entry name" value="REC"/>
    <property type="match status" value="1"/>
</dbReference>
<dbReference type="RefSeq" id="WP_323246094.1">
    <property type="nucleotide sequence ID" value="NZ_JAYFUL010000001.1"/>
</dbReference>
<dbReference type="InterPro" id="IPR001789">
    <property type="entry name" value="Sig_transdc_resp-reg_receiver"/>
</dbReference>
<dbReference type="SUPFAM" id="SSF47384">
    <property type="entry name" value="Homodimeric domain of signal transducing histidine kinase"/>
    <property type="match status" value="1"/>
</dbReference>
<dbReference type="EC" id="2.7.13.3" evidence="2"/>
<dbReference type="Pfam" id="PF00072">
    <property type="entry name" value="Response_reg"/>
    <property type="match status" value="1"/>
</dbReference>
<dbReference type="SMART" id="SM00387">
    <property type="entry name" value="HATPase_c"/>
    <property type="match status" value="1"/>
</dbReference>
<evidence type="ECO:0000256" key="2">
    <source>
        <dbReference type="ARBA" id="ARBA00012438"/>
    </source>
</evidence>
<dbReference type="InterPro" id="IPR036097">
    <property type="entry name" value="HisK_dim/P_sf"/>
</dbReference>
<evidence type="ECO:0000256" key="3">
    <source>
        <dbReference type="ARBA" id="ARBA00022553"/>
    </source>
</evidence>
<organism evidence="7 8">
    <name type="scientific">Arcicella aquatica</name>
    <dbReference type="NCBI Taxonomy" id="217141"/>
    <lineage>
        <taxon>Bacteria</taxon>
        <taxon>Pseudomonadati</taxon>
        <taxon>Bacteroidota</taxon>
        <taxon>Cytophagia</taxon>
        <taxon>Cytophagales</taxon>
        <taxon>Flectobacillaceae</taxon>
        <taxon>Arcicella</taxon>
    </lineage>
</organism>
<evidence type="ECO:0000313" key="8">
    <source>
        <dbReference type="Proteomes" id="UP001304671"/>
    </source>
</evidence>
<evidence type="ECO:0000259" key="6">
    <source>
        <dbReference type="PROSITE" id="PS50110"/>
    </source>
</evidence>
<dbReference type="PANTHER" id="PTHR43547:SF2">
    <property type="entry name" value="HYBRID SIGNAL TRANSDUCTION HISTIDINE KINASE C"/>
    <property type="match status" value="1"/>
</dbReference>
<dbReference type="EMBL" id="JAYFUL010000001">
    <property type="protein sequence ID" value="MEA5256282.1"/>
    <property type="molecule type" value="Genomic_DNA"/>
</dbReference>
<dbReference type="CDD" id="cd00082">
    <property type="entry name" value="HisKA"/>
    <property type="match status" value="1"/>
</dbReference>
<keyword evidence="8" id="KW-1185">Reference proteome</keyword>
<keyword evidence="3 4" id="KW-0597">Phosphoprotein</keyword>
<proteinExistence type="predicted"/>
<comment type="caution">
    <text evidence="7">The sequence shown here is derived from an EMBL/GenBank/DDBJ whole genome shotgun (WGS) entry which is preliminary data.</text>
</comment>
<dbReference type="SUPFAM" id="SSF55874">
    <property type="entry name" value="ATPase domain of HSP90 chaperone/DNA topoisomerase II/histidine kinase"/>
    <property type="match status" value="1"/>
</dbReference>
<feature type="modified residue" description="4-aspartylphosphate" evidence="4">
    <location>
        <position position="52"/>
    </location>
</feature>
<feature type="domain" description="Histidine kinase" evidence="5">
    <location>
        <begin position="144"/>
        <end position="361"/>
    </location>
</feature>
<dbReference type="Gene3D" id="1.10.287.130">
    <property type="match status" value="1"/>
</dbReference>
<dbReference type="CDD" id="cd17574">
    <property type="entry name" value="REC_OmpR"/>
    <property type="match status" value="1"/>
</dbReference>
<comment type="catalytic activity">
    <reaction evidence="1">
        <text>ATP + protein L-histidine = ADP + protein N-phospho-L-histidine.</text>
        <dbReference type="EC" id="2.7.13.3"/>
    </reaction>
</comment>
<dbReference type="InterPro" id="IPR011006">
    <property type="entry name" value="CheY-like_superfamily"/>
</dbReference>
<dbReference type="CDD" id="cd00075">
    <property type="entry name" value="HATPase"/>
    <property type="match status" value="1"/>
</dbReference>
<sequence length="363" mass="41478">MSRIVLIEDDLLLAENTSLILTLNGYECFVANSSKEGILLIEEIIPDLVVCDIMLDSMDGFDVLRIIRQEKGFINLPFIFLSGLADLTDKRKGMNLGADDFLTKPYSSKDLIETIQARIEISSAKKVNAAIETRKNAIDVFYQISTHEYLTPLNGIINFGRLLEEMINQNDLKEANSIVKAIQASGQRMLRVTRKLLWYNQLVNRIDPWGNAHSNAKVNIAELQKNIFYFLKNSTNTQFNISFKGESSFWFGCDRELLEQMLTELLQNVIQHSDPRFEIHSEAFSENNMFVLKITNYYKGSYSMNTALIKPFYQAHYAKDMNGSGLGLYIVKEWATKQRGSLEVNTNNNIFEVILKIPVLQID</sequence>
<evidence type="ECO:0000259" key="5">
    <source>
        <dbReference type="PROSITE" id="PS50109"/>
    </source>
</evidence>
<protein>
    <recommendedName>
        <fullName evidence="2">histidine kinase</fullName>
        <ecNumber evidence="2">2.7.13.3</ecNumber>
    </recommendedName>
</protein>